<keyword evidence="9" id="KW-1185">Reference proteome</keyword>
<feature type="transmembrane region" description="Helical" evidence="6">
    <location>
        <begin position="412"/>
        <end position="435"/>
    </location>
</feature>
<evidence type="ECO:0000256" key="2">
    <source>
        <dbReference type="ARBA" id="ARBA00005241"/>
    </source>
</evidence>
<dbReference type="SUPFAM" id="SSF103473">
    <property type="entry name" value="MFS general substrate transporter"/>
    <property type="match status" value="1"/>
</dbReference>
<keyword evidence="4 6" id="KW-1133">Transmembrane helix</keyword>
<evidence type="ECO:0000256" key="5">
    <source>
        <dbReference type="ARBA" id="ARBA00023136"/>
    </source>
</evidence>
<keyword evidence="3 6" id="KW-0812">Transmembrane</keyword>
<accession>A0A8X6QGP8</accession>
<protein>
    <recommendedName>
        <fullName evidence="7">Major facilitator superfamily associated domain-containing protein</fullName>
    </recommendedName>
</protein>
<keyword evidence="5 6" id="KW-0472">Membrane</keyword>
<evidence type="ECO:0000256" key="4">
    <source>
        <dbReference type="ARBA" id="ARBA00022989"/>
    </source>
</evidence>
<evidence type="ECO:0000259" key="7">
    <source>
        <dbReference type="Pfam" id="PF12832"/>
    </source>
</evidence>
<organism evidence="8 9">
    <name type="scientific">Nephila pilipes</name>
    <name type="common">Giant wood spider</name>
    <name type="synonym">Nephila maculata</name>
    <dbReference type="NCBI Taxonomy" id="299642"/>
    <lineage>
        <taxon>Eukaryota</taxon>
        <taxon>Metazoa</taxon>
        <taxon>Ecdysozoa</taxon>
        <taxon>Arthropoda</taxon>
        <taxon>Chelicerata</taxon>
        <taxon>Arachnida</taxon>
        <taxon>Araneae</taxon>
        <taxon>Araneomorphae</taxon>
        <taxon>Entelegynae</taxon>
        <taxon>Araneoidea</taxon>
        <taxon>Nephilidae</taxon>
        <taxon>Nephila</taxon>
    </lineage>
</organism>
<dbReference type="EMBL" id="BMAW01081787">
    <property type="protein sequence ID" value="GFU26264.1"/>
    <property type="molecule type" value="Genomic_DNA"/>
</dbReference>
<dbReference type="Gene3D" id="1.20.1250.20">
    <property type="entry name" value="MFS general substrate transporter like domains"/>
    <property type="match status" value="3"/>
</dbReference>
<dbReference type="InterPro" id="IPR051717">
    <property type="entry name" value="MFS_MFSD6"/>
</dbReference>
<evidence type="ECO:0000256" key="3">
    <source>
        <dbReference type="ARBA" id="ARBA00022692"/>
    </source>
</evidence>
<dbReference type="PANTHER" id="PTHR16172:SF41">
    <property type="entry name" value="MAJOR FACILITATOR SUPERFAMILY DOMAIN-CONTAINING PROTEIN 6-LIKE"/>
    <property type="match status" value="1"/>
</dbReference>
<comment type="similarity">
    <text evidence="2">Belongs to the major facilitator superfamily. MFSD6 family.</text>
</comment>
<comment type="subcellular location">
    <subcellularLocation>
        <location evidence="1">Membrane</location>
        <topology evidence="1">Multi-pass membrane protein</topology>
    </subcellularLocation>
</comment>
<comment type="caution">
    <text evidence="8">The sequence shown here is derived from an EMBL/GenBank/DDBJ whole genome shotgun (WGS) entry which is preliminary data.</text>
</comment>
<reference evidence="8" key="1">
    <citation type="submission" date="2020-08" db="EMBL/GenBank/DDBJ databases">
        <title>Multicomponent nature underlies the extraordinary mechanical properties of spider dragline silk.</title>
        <authorList>
            <person name="Kono N."/>
            <person name="Nakamura H."/>
            <person name="Mori M."/>
            <person name="Yoshida Y."/>
            <person name="Ohtoshi R."/>
            <person name="Malay A.D."/>
            <person name="Moran D.A.P."/>
            <person name="Tomita M."/>
            <person name="Numata K."/>
            <person name="Arakawa K."/>
        </authorList>
    </citation>
    <scope>NUCLEOTIDE SEQUENCE</scope>
</reference>
<dbReference type="InterPro" id="IPR036259">
    <property type="entry name" value="MFS_trans_sf"/>
</dbReference>
<feature type="transmembrane region" description="Helical" evidence="6">
    <location>
        <begin position="281"/>
        <end position="300"/>
    </location>
</feature>
<proteinExistence type="inferred from homology"/>
<name>A0A8X6QGP8_NEPPI</name>
<evidence type="ECO:0000313" key="8">
    <source>
        <dbReference type="EMBL" id="GFU26264.1"/>
    </source>
</evidence>
<dbReference type="OrthoDB" id="10056177at2759"/>
<feature type="transmembrane region" description="Helical" evidence="6">
    <location>
        <begin position="28"/>
        <end position="52"/>
    </location>
</feature>
<feature type="transmembrane region" description="Helical" evidence="6">
    <location>
        <begin position="321"/>
        <end position="343"/>
    </location>
</feature>
<feature type="transmembrane region" description="Helical" evidence="6">
    <location>
        <begin position="64"/>
        <end position="83"/>
    </location>
</feature>
<feature type="transmembrane region" description="Helical" evidence="6">
    <location>
        <begin position="206"/>
        <end position="229"/>
    </location>
</feature>
<evidence type="ECO:0000256" key="6">
    <source>
        <dbReference type="SAM" id="Phobius"/>
    </source>
</evidence>
<feature type="transmembrane region" description="Helical" evidence="6">
    <location>
        <begin position="363"/>
        <end position="381"/>
    </location>
</feature>
<dbReference type="PANTHER" id="PTHR16172">
    <property type="entry name" value="MAJOR FACILITATOR SUPERFAMILY DOMAIN-CONTAINING PROTEIN 6-LIKE"/>
    <property type="match status" value="1"/>
</dbReference>
<feature type="transmembrane region" description="Helical" evidence="6">
    <location>
        <begin position="388"/>
        <end position="406"/>
    </location>
</feature>
<feature type="domain" description="Major facilitator superfamily associated" evidence="7">
    <location>
        <begin position="3"/>
        <end position="457"/>
    </location>
</feature>
<dbReference type="AlphaFoldDB" id="A0A8X6QGP8"/>
<sequence>MALFCWFAAGNIEEVYLPVFLKLKGFSLIHLSLFSAVSTFLQCTFAILTGIVTDTTGRPKTILMGYYSIFSLICTCLIFTPNVNECNTKITNFQYIRDRTPYFSTTAPCYAFKNDSSKVNCTIHKFENISLEDDHHEKCAPNKNLVKMIIVEKDKMQNNTDMCQYKVNFKNRLINFSSAYDNNICKSIKMNCTFETQSHCNQNRRVWIVIYGIMVVLLHTSYSISYKLFDIIVVDLTHEHDIDFGRQRVWSILGDLSGPPIAGFLLHAFNTSGRENSYTVAFMTMIFFTFLSALFLWKMDTKMYKPSSEMRKKALILAKNLEMWLFVLLLLIGGSCFGFRAIYGGWYLHGIGATDLLLGVARGMSSAYGLPFLYSSTWWISKVGYRTIFILALLGHVVYCFSFSFLEVPWPAVIIESTCVLTYHLFWVSVMQYVVQIAPEGLQATVRALAGALHFNLS</sequence>
<dbReference type="GO" id="GO:0016020">
    <property type="term" value="C:membrane"/>
    <property type="evidence" value="ECO:0007669"/>
    <property type="project" value="UniProtKB-SubCell"/>
</dbReference>
<evidence type="ECO:0000313" key="9">
    <source>
        <dbReference type="Proteomes" id="UP000887013"/>
    </source>
</evidence>
<evidence type="ECO:0000256" key="1">
    <source>
        <dbReference type="ARBA" id="ARBA00004141"/>
    </source>
</evidence>
<gene>
    <name evidence="8" type="ORF">NPIL_551641</name>
</gene>
<dbReference type="Pfam" id="PF12832">
    <property type="entry name" value="MFS_1_like"/>
    <property type="match status" value="1"/>
</dbReference>
<dbReference type="InterPro" id="IPR024989">
    <property type="entry name" value="MFS_assoc_dom"/>
</dbReference>
<dbReference type="Proteomes" id="UP000887013">
    <property type="component" value="Unassembled WGS sequence"/>
</dbReference>